<sequence length="188" mass="20786">MVLSFTDFPHTPLPPPPPLVITSPHLRNSTLLPTINGRSPRAVYLPFPSFHPSVPSRSQHTPSLPLFSAPHITSLRTRIRFSNALHYRHHYSFSLSLWIHTSQMHIFHHSASCTVHHTHTLLSFVFGGSRVGLALLVVDPQKALELVTCLSTSYTLHALSVIVGCRPSSSVLVPWHLSIASPGSSRHP</sequence>
<gene>
    <name evidence="1" type="ORF">FA13DRAFT_1449835</name>
</gene>
<dbReference type="Proteomes" id="UP000298030">
    <property type="component" value="Unassembled WGS sequence"/>
</dbReference>
<organism evidence="1 2">
    <name type="scientific">Coprinellus micaceus</name>
    <name type="common">Glistening ink-cap mushroom</name>
    <name type="synonym">Coprinus micaceus</name>
    <dbReference type="NCBI Taxonomy" id="71717"/>
    <lineage>
        <taxon>Eukaryota</taxon>
        <taxon>Fungi</taxon>
        <taxon>Dikarya</taxon>
        <taxon>Basidiomycota</taxon>
        <taxon>Agaricomycotina</taxon>
        <taxon>Agaricomycetes</taxon>
        <taxon>Agaricomycetidae</taxon>
        <taxon>Agaricales</taxon>
        <taxon>Agaricineae</taxon>
        <taxon>Psathyrellaceae</taxon>
        <taxon>Coprinellus</taxon>
    </lineage>
</organism>
<name>A0A4Y7TNT7_COPMI</name>
<keyword evidence="2" id="KW-1185">Reference proteome</keyword>
<protein>
    <submittedName>
        <fullName evidence="1">Uncharacterized protein</fullName>
    </submittedName>
</protein>
<dbReference type="AlphaFoldDB" id="A0A4Y7TNT7"/>
<comment type="caution">
    <text evidence="1">The sequence shown here is derived from an EMBL/GenBank/DDBJ whole genome shotgun (WGS) entry which is preliminary data.</text>
</comment>
<dbReference type="EMBL" id="QPFP01000008">
    <property type="protein sequence ID" value="TEB35222.1"/>
    <property type="molecule type" value="Genomic_DNA"/>
</dbReference>
<evidence type="ECO:0000313" key="1">
    <source>
        <dbReference type="EMBL" id="TEB35222.1"/>
    </source>
</evidence>
<accession>A0A4Y7TNT7</accession>
<reference evidence="1 2" key="1">
    <citation type="journal article" date="2019" name="Nat. Ecol. Evol.">
        <title>Megaphylogeny resolves global patterns of mushroom evolution.</title>
        <authorList>
            <person name="Varga T."/>
            <person name="Krizsan K."/>
            <person name="Foldi C."/>
            <person name="Dima B."/>
            <person name="Sanchez-Garcia M."/>
            <person name="Sanchez-Ramirez S."/>
            <person name="Szollosi G.J."/>
            <person name="Szarkandi J.G."/>
            <person name="Papp V."/>
            <person name="Albert L."/>
            <person name="Andreopoulos W."/>
            <person name="Angelini C."/>
            <person name="Antonin V."/>
            <person name="Barry K.W."/>
            <person name="Bougher N.L."/>
            <person name="Buchanan P."/>
            <person name="Buyck B."/>
            <person name="Bense V."/>
            <person name="Catcheside P."/>
            <person name="Chovatia M."/>
            <person name="Cooper J."/>
            <person name="Damon W."/>
            <person name="Desjardin D."/>
            <person name="Finy P."/>
            <person name="Geml J."/>
            <person name="Haridas S."/>
            <person name="Hughes K."/>
            <person name="Justo A."/>
            <person name="Karasinski D."/>
            <person name="Kautmanova I."/>
            <person name="Kiss B."/>
            <person name="Kocsube S."/>
            <person name="Kotiranta H."/>
            <person name="LaButti K.M."/>
            <person name="Lechner B.E."/>
            <person name="Liimatainen K."/>
            <person name="Lipzen A."/>
            <person name="Lukacs Z."/>
            <person name="Mihaltcheva S."/>
            <person name="Morgado L.N."/>
            <person name="Niskanen T."/>
            <person name="Noordeloos M.E."/>
            <person name="Ohm R.A."/>
            <person name="Ortiz-Santana B."/>
            <person name="Ovrebo C."/>
            <person name="Racz N."/>
            <person name="Riley R."/>
            <person name="Savchenko A."/>
            <person name="Shiryaev A."/>
            <person name="Soop K."/>
            <person name="Spirin V."/>
            <person name="Szebenyi C."/>
            <person name="Tomsovsky M."/>
            <person name="Tulloss R.E."/>
            <person name="Uehling J."/>
            <person name="Grigoriev I.V."/>
            <person name="Vagvolgyi C."/>
            <person name="Papp T."/>
            <person name="Martin F.M."/>
            <person name="Miettinen O."/>
            <person name="Hibbett D.S."/>
            <person name="Nagy L.G."/>
        </authorList>
    </citation>
    <scope>NUCLEOTIDE SEQUENCE [LARGE SCALE GENOMIC DNA]</scope>
    <source>
        <strain evidence="1 2">FP101781</strain>
    </source>
</reference>
<evidence type="ECO:0000313" key="2">
    <source>
        <dbReference type="Proteomes" id="UP000298030"/>
    </source>
</evidence>
<proteinExistence type="predicted"/>